<protein>
    <submittedName>
        <fullName evidence="1">Uncharacterized protein</fullName>
    </submittedName>
</protein>
<organism evidence="1 2">
    <name type="scientific">Rhodobium orientis</name>
    <dbReference type="NCBI Taxonomy" id="34017"/>
    <lineage>
        <taxon>Bacteria</taxon>
        <taxon>Pseudomonadati</taxon>
        <taxon>Pseudomonadota</taxon>
        <taxon>Alphaproteobacteria</taxon>
        <taxon>Hyphomicrobiales</taxon>
        <taxon>Rhodobiaceae</taxon>
        <taxon>Rhodobium</taxon>
    </lineage>
</organism>
<accession>A0A327JQA0</accession>
<proteinExistence type="predicted"/>
<sequence>MALFGPADFAFAQVATNPWAAPVPPAAAAGGNPFSGRSAYAAPQYAAPYYGAPAAATLNPAYPPADNGQTTAAYGQGTYPTQPYSGQPYAGAPAYGTTPYSAAPAYPTPYAVPDYRPDATGQQATTGDPALSGYGYGTGLAGAPLTGTFANPYSSLYPGTGALAGLGYGIPLTGGYLPGLGLAAPGGWQSPGYYASPYSGSLAPFYTPYATGLPGLGGLGPFGM</sequence>
<dbReference type="EMBL" id="NPEV01000044">
    <property type="protein sequence ID" value="RAI25578.1"/>
    <property type="molecule type" value="Genomic_DNA"/>
</dbReference>
<gene>
    <name evidence="1" type="ORF">CH339_17415</name>
</gene>
<evidence type="ECO:0000313" key="2">
    <source>
        <dbReference type="Proteomes" id="UP000249299"/>
    </source>
</evidence>
<name>A0A327JQA0_9HYPH</name>
<evidence type="ECO:0000313" key="1">
    <source>
        <dbReference type="EMBL" id="RAI25578.1"/>
    </source>
</evidence>
<comment type="caution">
    <text evidence="1">The sequence shown here is derived from an EMBL/GenBank/DDBJ whole genome shotgun (WGS) entry which is preliminary data.</text>
</comment>
<dbReference type="Proteomes" id="UP000249299">
    <property type="component" value="Unassembled WGS sequence"/>
</dbReference>
<keyword evidence="2" id="KW-1185">Reference proteome</keyword>
<reference evidence="1 2" key="1">
    <citation type="submission" date="2017-07" db="EMBL/GenBank/DDBJ databases">
        <title>Draft Genome Sequences of Select Purple Nonsulfur Bacteria.</title>
        <authorList>
            <person name="Lasarre B."/>
            <person name="Mckinlay J.B."/>
        </authorList>
    </citation>
    <scope>NUCLEOTIDE SEQUENCE [LARGE SCALE GENOMIC DNA]</scope>
    <source>
        <strain evidence="1 2">DSM 11290</strain>
    </source>
</reference>
<dbReference type="AlphaFoldDB" id="A0A327JQA0"/>